<reference evidence="2" key="1">
    <citation type="submission" date="2017-11" db="EMBL/GenBank/DDBJ databases">
        <authorList>
            <person name="Zhu W."/>
        </authorList>
    </citation>
    <scope>NUCLEOTIDE SEQUENCE [LARGE SCALE GENOMIC DNA]</scope>
    <source>
        <strain evidence="2">CAU 1051</strain>
    </source>
</reference>
<organism evidence="1 2">
    <name type="scientific">Oceanobacillus chungangensis</name>
    <dbReference type="NCBI Taxonomy" id="1229152"/>
    <lineage>
        <taxon>Bacteria</taxon>
        <taxon>Bacillati</taxon>
        <taxon>Bacillota</taxon>
        <taxon>Bacilli</taxon>
        <taxon>Bacillales</taxon>
        <taxon>Bacillaceae</taxon>
        <taxon>Oceanobacillus</taxon>
    </lineage>
</organism>
<dbReference type="AlphaFoldDB" id="A0A3D8PWQ7"/>
<proteinExistence type="predicted"/>
<comment type="caution">
    <text evidence="1">The sequence shown here is derived from an EMBL/GenBank/DDBJ whole genome shotgun (WGS) entry which is preliminary data.</text>
</comment>
<protein>
    <submittedName>
        <fullName evidence="1">Stage II sporulation protein R</fullName>
    </submittedName>
</protein>
<gene>
    <name evidence="1" type="primary">spoIIR</name>
    <name evidence="1" type="ORF">CWR45_04670</name>
</gene>
<accession>A0A3D8PWQ7</accession>
<name>A0A3D8PWQ7_9BACI</name>
<keyword evidence="2" id="KW-1185">Reference proteome</keyword>
<dbReference type="Pfam" id="PF09551">
    <property type="entry name" value="Spore_II_R"/>
    <property type="match status" value="1"/>
</dbReference>
<sequence length="206" mass="23943">MKKLVFFAFIFILIFTMFPTKGVSQDTTLEYEYQQIPDEAIRLRILANSDNERDQEVKRHVRDRVNREISDWVKDMTDIDKARALIEFKLPEINEIVANVIKEEGTENEFTVEYGENVAFPTKLYGTYLYPAGEYEAILITIGEGNGANWWCVLFPPLCFLDFSFGANVASAADAESLEQEEEIEEVTEEEEPEVKFFLFEWFGWS</sequence>
<dbReference type="EMBL" id="PIOD01000005">
    <property type="protein sequence ID" value="RDW20533.1"/>
    <property type="molecule type" value="Genomic_DNA"/>
</dbReference>
<dbReference type="RefSeq" id="WP_115748647.1">
    <property type="nucleotide sequence ID" value="NZ_PIOD01000005.1"/>
</dbReference>
<dbReference type="NCBIfam" id="TIGR02837">
    <property type="entry name" value="spore_II_R"/>
    <property type="match status" value="1"/>
</dbReference>
<dbReference type="OrthoDB" id="9793324at2"/>
<dbReference type="Proteomes" id="UP000256520">
    <property type="component" value="Unassembled WGS sequence"/>
</dbReference>
<evidence type="ECO:0000313" key="2">
    <source>
        <dbReference type="Proteomes" id="UP000256520"/>
    </source>
</evidence>
<evidence type="ECO:0000313" key="1">
    <source>
        <dbReference type="EMBL" id="RDW20533.1"/>
    </source>
</evidence>
<dbReference type="InterPro" id="IPR014202">
    <property type="entry name" value="Spore_II_R"/>
</dbReference>